<gene>
    <name evidence="1" type="ORF">S12H4_32390</name>
</gene>
<sequence length="169" mass="19156">SEEENIPETQTVTTNQDDLEEGSVGKWVCDTRIDPIDDTTMIGFVLECEGADSRSPALVLRWDDGETELVINWNNYLSDNTQVTYRFDKEKAVKKTWIGSTSKTATFYSRKSKDTIKFIQKLMEADKLAVQITPYNEGPTTAVFDVRGLKNAVEEFNDTLGWIKVEEGE</sequence>
<proteinExistence type="predicted"/>
<dbReference type="EMBL" id="BARW01018993">
    <property type="protein sequence ID" value="GAI90162.1"/>
    <property type="molecule type" value="Genomic_DNA"/>
</dbReference>
<evidence type="ECO:0000313" key="1">
    <source>
        <dbReference type="EMBL" id="GAI90162.1"/>
    </source>
</evidence>
<protein>
    <submittedName>
        <fullName evidence="1">Uncharacterized protein</fullName>
    </submittedName>
</protein>
<organism evidence="1">
    <name type="scientific">marine sediment metagenome</name>
    <dbReference type="NCBI Taxonomy" id="412755"/>
    <lineage>
        <taxon>unclassified sequences</taxon>
        <taxon>metagenomes</taxon>
        <taxon>ecological metagenomes</taxon>
    </lineage>
</organism>
<feature type="non-terminal residue" evidence="1">
    <location>
        <position position="1"/>
    </location>
</feature>
<dbReference type="AlphaFoldDB" id="X1SAW2"/>
<accession>X1SAW2</accession>
<reference evidence="1" key="1">
    <citation type="journal article" date="2014" name="Front. Microbiol.">
        <title>High frequency of phylogenetically diverse reductive dehalogenase-homologous genes in deep subseafloor sedimentary metagenomes.</title>
        <authorList>
            <person name="Kawai M."/>
            <person name="Futagami T."/>
            <person name="Toyoda A."/>
            <person name="Takaki Y."/>
            <person name="Nishi S."/>
            <person name="Hori S."/>
            <person name="Arai W."/>
            <person name="Tsubouchi T."/>
            <person name="Morono Y."/>
            <person name="Uchiyama I."/>
            <person name="Ito T."/>
            <person name="Fujiyama A."/>
            <person name="Inagaki F."/>
            <person name="Takami H."/>
        </authorList>
    </citation>
    <scope>NUCLEOTIDE SEQUENCE</scope>
    <source>
        <strain evidence="1">Expedition CK06-06</strain>
    </source>
</reference>
<name>X1SAW2_9ZZZZ</name>
<comment type="caution">
    <text evidence="1">The sequence shown here is derived from an EMBL/GenBank/DDBJ whole genome shotgun (WGS) entry which is preliminary data.</text>
</comment>